<dbReference type="InterPro" id="IPR017531">
    <property type="entry name" value="Hydrolase-1_PEP"/>
</dbReference>
<comment type="caution">
    <text evidence="2">The sequence shown here is derived from an EMBL/GenBank/DDBJ whole genome shotgun (WGS) entry which is preliminary data.</text>
</comment>
<dbReference type="GO" id="GO:0016787">
    <property type="term" value="F:hydrolase activity"/>
    <property type="evidence" value="ECO:0007669"/>
    <property type="project" value="UniProtKB-KW"/>
</dbReference>
<accession>A0ABV7ISU5</accession>
<name>A0ABV7ISU5_9SPHN</name>
<dbReference type="RefSeq" id="WP_379510043.1">
    <property type="nucleotide sequence ID" value="NZ_JBHRTQ010000009.1"/>
</dbReference>
<feature type="domain" description="AB hydrolase-1" evidence="1">
    <location>
        <begin position="28"/>
        <end position="249"/>
    </location>
</feature>
<gene>
    <name evidence="2" type="ORF">ACFOD9_10380</name>
</gene>
<dbReference type="Gene3D" id="3.40.50.1820">
    <property type="entry name" value="alpha/beta hydrolase"/>
    <property type="match status" value="1"/>
</dbReference>
<dbReference type="NCBIfam" id="TIGR03100">
    <property type="entry name" value="hydr1_PEP"/>
    <property type="match status" value="1"/>
</dbReference>
<dbReference type="Proteomes" id="UP001595604">
    <property type="component" value="Unassembled WGS sequence"/>
</dbReference>
<dbReference type="SUPFAM" id="SSF53474">
    <property type="entry name" value="alpha/beta-Hydrolases"/>
    <property type="match status" value="1"/>
</dbReference>
<dbReference type="Pfam" id="PF12697">
    <property type="entry name" value="Abhydrolase_6"/>
    <property type="match status" value="1"/>
</dbReference>
<proteinExistence type="predicted"/>
<evidence type="ECO:0000313" key="3">
    <source>
        <dbReference type="Proteomes" id="UP001595604"/>
    </source>
</evidence>
<dbReference type="InterPro" id="IPR029058">
    <property type="entry name" value="AB_hydrolase_fold"/>
</dbReference>
<organism evidence="2 3">
    <name type="scientific">Novosphingobium bradum</name>
    <dbReference type="NCBI Taxonomy" id="1737444"/>
    <lineage>
        <taxon>Bacteria</taxon>
        <taxon>Pseudomonadati</taxon>
        <taxon>Pseudomonadota</taxon>
        <taxon>Alphaproteobacteria</taxon>
        <taxon>Sphingomonadales</taxon>
        <taxon>Sphingomonadaceae</taxon>
        <taxon>Novosphingobium</taxon>
    </lineage>
</organism>
<reference evidence="3" key="1">
    <citation type="journal article" date="2019" name="Int. J. Syst. Evol. Microbiol.">
        <title>The Global Catalogue of Microorganisms (GCM) 10K type strain sequencing project: providing services to taxonomists for standard genome sequencing and annotation.</title>
        <authorList>
            <consortium name="The Broad Institute Genomics Platform"/>
            <consortium name="The Broad Institute Genome Sequencing Center for Infectious Disease"/>
            <person name="Wu L."/>
            <person name="Ma J."/>
        </authorList>
    </citation>
    <scope>NUCLEOTIDE SEQUENCE [LARGE SCALE GENOMIC DNA]</scope>
    <source>
        <strain evidence="3">KCTC 42984</strain>
    </source>
</reference>
<dbReference type="InterPro" id="IPR000073">
    <property type="entry name" value="AB_hydrolase_1"/>
</dbReference>
<protein>
    <submittedName>
        <fullName evidence="2">Hydrolase 1, exosortase A system-associated</fullName>
    </submittedName>
</protein>
<keyword evidence="3" id="KW-1185">Reference proteome</keyword>
<sequence>MRRHCLFACEGAELVGTLDEAPGTTGLLIVSGGNELRSGAWGGQALLAARIAAAGFPVFRFDRRGVGDSTGRNGGFRGAGPDIAAALATFRQEAPQVTRMVAFGNCDGAAALMLNAGAGAQALVLANPWTIEEESAAEAPAADSLRAHYRQRLSDPAALLRLLKGGVSLGPLLRSLAGAARKAPTATLAGELKAGLAQFAGPATILLAARDRTAQTFLARWDRADPRLRHCPGASHSFVEAEARDWLAERLLESLSAP</sequence>
<dbReference type="EMBL" id="JBHRTQ010000009">
    <property type="protein sequence ID" value="MFC3174659.1"/>
    <property type="molecule type" value="Genomic_DNA"/>
</dbReference>
<keyword evidence="2" id="KW-0378">Hydrolase</keyword>
<evidence type="ECO:0000259" key="1">
    <source>
        <dbReference type="Pfam" id="PF12697"/>
    </source>
</evidence>
<evidence type="ECO:0000313" key="2">
    <source>
        <dbReference type="EMBL" id="MFC3174659.1"/>
    </source>
</evidence>